<dbReference type="InterPro" id="IPR038099">
    <property type="entry name" value="BldD-like_C_sf"/>
</dbReference>
<dbReference type="Gene3D" id="1.10.260.40">
    <property type="entry name" value="lambda repressor-like DNA-binding domains"/>
    <property type="match status" value="1"/>
</dbReference>
<dbReference type="PROSITE" id="PS50943">
    <property type="entry name" value="HTH_CROC1"/>
    <property type="match status" value="1"/>
</dbReference>
<protein>
    <submittedName>
        <fullName evidence="3">Transcriptional regulator</fullName>
    </submittedName>
</protein>
<dbReference type="InterPro" id="IPR037664">
    <property type="entry name" value="BldD_C"/>
</dbReference>
<proteinExistence type="predicted"/>
<sequence length="191" mass="21537">MTMVNQPLSADEDQEEEAARAAYARAVGSRLRAVRKQMRLSLQAVEAMSEQEFKASVLGAYERGERAISVPRLQRLARLYDVPVDQLLPQDEDDDRWGGAEASPVARRPARPWDGQEKVTIDLTKLNTVSGPERDLLRRFLSMIQVQRQDFNGRMITIRSEDLRAIACLFGVTPDAMSRRLDELGLRVSAP</sequence>
<reference evidence="3 4" key="1">
    <citation type="submission" date="2024-09" db="EMBL/GenBank/DDBJ databases">
        <authorList>
            <person name="Sun Q."/>
            <person name="Mori K."/>
        </authorList>
    </citation>
    <scope>NUCLEOTIDE SEQUENCE [LARGE SCALE GENOMIC DNA]</scope>
    <source>
        <strain evidence="3 4">JCM 15389</strain>
    </source>
</reference>
<dbReference type="SUPFAM" id="SSF47413">
    <property type="entry name" value="lambda repressor-like DNA-binding domains"/>
    <property type="match status" value="1"/>
</dbReference>
<evidence type="ECO:0000313" key="3">
    <source>
        <dbReference type="EMBL" id="MFC0080990.1"/>
    </source>
</evidence>
<accession>A0ABV6BZX9</accession>
<dbReference type="EMBL" id="JBHLYQ010000012">
    <property type="protein sequence ID" value="MFC0080990.1"/>
    <property type="molecule type" value="Genomic_DNA"/>
</dbReference>
<evidence type="ECO:0000313" key="4">
    <source>
        <dbReference type="Proteomes" id="UP001589788"/>
    </source>
</evidence>
<keyword evidence="4" id="KW-1185">Reference proteome</keyword>
<dbReference type="CDD" id="cd00093">
    <property type="entry name" value="HTH_XRE"/>
    <property type="match status" value="1"/>
</dbReference>
<organism evidence="3 4">
    <name type="scientific">Aciditerrimonas ferrireducens</name>
    <dbReference type="NCBI Taxonomy" id="667306"/>
    <lineage>
        <taxon>Bacteria</taxon>
        <taxon>Bacillati</taxon>
        <taxon>Actinomycetota</taxon>
        <taxon>Acidimicrobiia</taxon>
        <taxon>Acidimicrobiales</taxon>
        <taxon>Acidimicrobiaceae</taxon>
        <taxon>Aciditerrimonas</taxon>
    </lineage>
</organism>
<feature type="domain" description="HTH cro/C1-type" evidence="2">
    <location>
        <begin position="31"/>
        <end position="87"/>
    </location>
</feature>
<feature type="region of interest" description="Disordered" evidence="1">
    <location>
        <begin position="90"/>
        <end position="112"/>
    </location>
</feature>
<dbReference type="CDD" id="cd16837">
    <property type="entry name" value="BldD_C_like"/>
    <property type="match status" value="1"/>
</dbReference>
<name>A0ABV6BZX9_9ACTN</name>
<dbReference type="Pfam" id="PF21179">
    <property type="entry name" value="BldD-like_C"/>
    <property type="match status" value="1"/>
</dbReference>
<evidence type="ECO:0000259" key="2">
    <source>
        <dbReference type="PROSITE" id="PS50943"/>
    </source>
</evidence>
<dbReference type="SMART" id="SM00530">
    <property type="entry name" value="HTH_XRE"/>
    <property type="match status" value="1"/>
</dbReference>
<dbReference type="Gene3D" id="1.10.10.1930">
    <property type="match status" value="1"/>
</dbReference>
<evidence type="ECO:0000256" key="1">
    <source>
        <dbReference type="SAM" id="MobiDB-lite"/>
    </source>
</evidence>
<dbReference type="Proteomes" id="UP001589788">
    <property type="component" value="Unassembled WGS sequence"/>
</dbReference>
<dbReference type="InterPro" id="IPR001387">
    <property type="entry name" value="Cro/C1-type_HTH"/>
</dbReference>
<dbReference type="RefSeq" id="WP_248105645.1">
    <property type="nucleotide sequence ID" value="NZ_JAKHEX010000003.1"/>
</dbReference>
<gene>
    <name evidence="3" type="ORF">ACFFRE_02300</name>
</gene>
<dbReference type="InterPro" id="IPR010982">
    <property type="entry name" value="Lambda_DNA-bd_dom_sf"/>
</dbReference>
<dbReference type="Pfam" id="PF01381">
    <property type="entry name" value="HTH_3"/>
    <property type="match status" value="1"/>
</dbReference>
<comment type="caution">
    <text evidence="3">The sequence shown here is derived from an EMBL/GenBank/DDBJ whole genome shotgun (WGS) entry which is preliminary data.</text>
</comment>